<protein>
    <submittedName>
        <fullName evidence="1">Uncharacterized protein</fullName>
    </submittedName>
</protein>
<evidence type="ECO:0000313" key="1">
    <source>
        <dbReference type="EMBL" id="KAL3504059.1"/>
    </source>
</evidence>
<name>A0ABD2Y9B8_9GENT</name>
<reference evidence="1 2" key="1">
    <citation type="submission" date="2024-11" db="EMBL/GenBank/DDBJ databases">
        <title>A near-complete genome assembly of Cinchona calisaya.</title>
        <authorList>
            <person name="Lian D.C."/>
            <person name="Zhao X.W."/>
            <person name="Wei L."/>
        </authorList>
    </citation>
    <scope>NUCLEOTIDE SEQUENCE [LARGE SCALE GENOMIC DNA]</scope>
    <source>
        <tissue evidence="1">Nenye</tissue>
    </source>
</reference>
<dbReference type="Proteomes" id="UP001630127">
    <property type="component" value="Unassembled WGS sequence"/>
</dbReference>
<gene>
    <name evidence="1" type="ORF">ACH5RR_033900</name>
</gene>
<dbReference type="EMBL" id="JBJUIK010000014">
    <property type="protein sequence ID" value="KAL3504059.1"/>
    <property type="molecule type" value="Genomic_DNA"/>
</dbReference>
<dbReference type="AlphaFoldDB" id="A0ABD2Y9B8"/>
<evidence type="ECO:0000313" key="2">
    <source>
        <dbReference type="Proteomes" id="UP001630127"/>
    </source>
</evidence>
<comment type="caution">
    <text evidence="1">The sequence shown here is derived from an EMBL/GenBank/DDBJ whole genome shotgun (WGS) entry which is preliminary data.</text>
</comment>
<proteinExistence type="predicted"/>
<accession>A0ABD2Y9B8</accession>
<sequence>MHSCMVLVEAFFEEEELRSTRQEVAPEIDLLTCFPAVFITGSTASPRLCTVAPPSIAVFRTFSSTTLRQPSQKLYHHKERVLRWRGQPQGKVHFIGDHRRPTLLDLIFIVNSPPASAKIPKHGSLTGGVARGMNVSTVMPLGRSKLEEPWTVKVR</sequence>
<keyword evidence="2" id="KW-1185">Reference proteome</keyword>
<organism evidence="1 2">
    <name type="scientific">Cinchona calisaya</name>
    <dbReference type="NCBI Taxonomy" id="153742"/>
    <lineage>
        <taxon>Eukaryota</taxon>
        <taxon>Viridiplantae</taxon>
        <taxon>Streptophyta</taxon>
        <taxon>Embryophyta</taxon>
        <taxon>Tracheophyta</taxon>
        <taxon>Spermatophyta</taxon>
        <taxon>Magnoliopsida</taxon>
        <taxon>eudicotyledons</taxon>
        <taxon>Gunneridae</taxon>
        <taxon>Pentapetalae</taxon>
        <taxon>asterids</taxon>
        <taxon>lamiids</taxon>
        <taxon>Gentianales</taxon>
        <taxon>Rubiaceae</taxon>
        <taxon>Cinchonoideae</taxon>
        <taxon>Cinchoneae</taxon>
        <taxon>Cinchona</taxon>
    </lineage>
</organism>